<dbReference type="EMBL" id="JAHLZN010000035">
    <property type="protein sequence ID" value="MBU6114782.1"/>
    <property type="molecule type" value="Genomic_DNA"/>
</dbReference>
<reference evidence="5 6" key="1">
    <citation type="submission" date="2021-06" db="EMBL/GenBank/DDBJ databases">
        <title>Staphylococcus lentus K169 genome sequencing.</title>
        <authorList>
            <person name="Sundareshan S."/>
            <person name="Akhila D.S."/>
            <person name="Prachi D."/>
            <person name="Sivakumar R."/>
            <person name="Rajendhran J."/>
            <person name="Isloor S."/>
            <person name="Hegde N.R."/>
        </authorList>
    </citation>
    <scope>NUCLEOTIDE SEQUENCE [LARGE SCALE GENOMIC DNA]</scope>
    <source>
        <strain evidence="5 6">K169</strain>
    </source>
</reference>
<dbReference type="CDD" id="cd07377">
    <property type="entry name" value="WHTH_GntR"/>
    <property type="match status" value="1"/>
</dbReference>
<keyword evidence="1" id="KW-0805">Transcription regulation</keyword>
<dbReference type="PROSITE" id="PS50949">
    <property type="entry name" value="HTH_GNTR"/>
    <property type="match status" value="1"/>
</dbReference>
<protein>
    <submittedName>
        <fullName evidence="5">GntR family transcriptional regulator</fullName>
    </submittedName>
</protein>
<dbReference type="PANTHER" id="PTHR43537">
    <property type="entry name" value="TRANSCRIPTIONAL REGULATOR, GNTR FAMILY"/>
    <property type="match status" value="1"/>
</dbReference>
<evidence type="ECO:0000256" key="3">
    <source>
        <dbReference type="ARBA" id="ARBA00023163"/>
    </source>
</evidence>
<evidence type="ECO:0000256" key="1">
    <source>
        <dbReference type="ARBA" id="ARBA00023015"/>
    </source>
</evidence>
<dbReference type="Proteomes" id="UP000770161">
    <property type="component" value="Unassembled WGS sequence"/>
</dbReference>
<sequence length="228" mass="26570">MMKRTSLVDVAVEKLKEYITIHQFKNGDKLPSEKLLIEKLGVSRTVVREAVSRLQQSGLIEVKSGSGMYITEKDKHLSMLFESHMKVHGFKIKELLEVRKIIELGAIRLIIEGKLNVDSQKLKDINKKYYDSIKQADQLALYDSIFHETIILFTKNQTLISMSKVIKEYFSKNQFNKVVVQEDIEKSFYEHSKIIEAIESLNLILAHEIMNNHLSRVFEWIEDLERKS</sequence>
<keyword evidence="6" id="KW-1185">Reference proteome</keyword>
<dbReference type="PANTHER" id="PTHR43537:SF5">
    <property type="entry name" value="UXU OPERON TRANSCRIPTIONAL REGULATOR"/>
    <property type="match status" value="1"/>
</dbReference>
<gene>
    <name evidence="5" type="ORF">KQ656_12500</name>
</gene>
<dbReference type="RefSeq" id="WP_216683912.1">
    <property type="nucleotide sequence ID" value="NZ_JAHLZN010000035.1"/>
</dbReference>
<dbReference type="Pfam" id="PF07729">
    <property type="entry name" value="FCD"/>
    <property type="match status" value="1"/>
</dbReference>
<organism evidence="5 6">
    <name type="scientific">Mammaliicoccus lentus</name>
    <name type="common">Staphylococcus lentus</name>
    <dbReference type="NCBI Taxonomy" id="42858"/>
    <lineage>
        <taxon>Bacteria</taxon>
        <taxon>Bacillati</taxon>
        <taxon>Bacillota</taxon>
        <taxon>Bacilli</taxon>
        <taxon>Bacillales</taxon>
        <taxon>Staphylococcaceae</taxon>
        <taxon>Mammaliicoccus</taxon>
    </lineage>
</organism>
<dbReference type="InterPro" id="IPR000524">
    <property type="entry name" value="Tscrpt_reg_HTH_GntR"/>
</dbReference>
<dbReference type="InterPro" id="IPR011711">
    <property type="entry name" value="GntR_C"/>
</dbReference>
<proteinExistence type="predicted"/>
<comment type="caution">
    <text evidence="5">The sequence shown here is derived from an EMBL/GenBank/DDBJ whole genome shotgun (WGS) entry which is preliminary data.</text>
</comment>
<evidence type="ECO:0000313" key="6">
    <source>
        <dbReference type="Proteomes" id="UP000770161"/>
    </source>
</evidence>
<evidence type="ECO:0000259" key="4">
    <source>
        <dbReference type="PROSITE" id="PS50949"/>
    </source>
</evidence>
<dbReference type="SMART" id="SM00895">
    <property type="entry name" value="FCD"/>
    <property type="match status" value="1"/>
</dbReference>
<name>A0ABS6GZ95_MAMLE</name>
<dbReference type="Pfam" id="PF00392">
    <property type="entry name" value="GntR"/>
    <property type="match status" value="1"/>
</dbReference>
<dbReference type="SMART" id="SM00345">
    <property type="entry name" value="HTH_GNTR"/>
    <property type="match status" value="1"/>
</dbReference>
<feature type="domain" description="HTH gntR-type" evidence="4">
    <location>
        <begin position="5"/>
        <end position="73"/>
    </location>
</feature>
<keyword evidence="3" id="KW-0804">Transcription</keyword>
<accession>A0ABS6GZ95</accession>
<evidence type="ECO:0000313" key="5">
    <source>
        <dbReference type="EMBL" id="MBU6114782.1"/>
    </source>
</evidence>
<evidence type="ECO:0000256" key="2">
    <source>
        <dbReference type="ARBA" id="ARBA00023125"/>
    </source>
</evidence>
<keyword evidence="2" id="KW-0238">DNA-binding</keyword>